<keyword evidence="4" id="KW-1185">Reference proteome</keyword>
<proteinExistence type="predicted"/>
<dbReference type="EMBL" id="QKTX01000006">
    <property type="protein sequence ID" value="PZV83415.1"/>
    <property type="molecule type" value="Genomic_DNA"/>
</dbReference>
<comment type="caution">
    <text evidence="3">The sequence shown here is derived from an EMBL/GenBank/DDBJ whole genome shotgun (WGS) entry which is preliminary data.</text>
</comment>
<evidence type="ECO:0000313" key="3">
    <source>
        <dbReference type="EMBL" id="PZV83415.1"/>
    </source>
</evidence>
<protein>
    <recommendedName>
        <fullName evidence="2">Outer membrane protein beta-barrel domain-containing protein</fullName>
    </recommendedName>
</protein>
<evidence type="ECO:0000259" key="2">
    <source>
        <dbReference type="Pfam" id="PF13568"/>
    </source>
</evidence>
<feature type="region of interest" description="Disordered" evidence="1">
    <location>
        <begin position="137"/>
        <end position="158"/>
    </location>
</feature>
<evidence type="ECO:0000256" key="1">
    <source>
        <dbReference type="SAM" id="MobiDB-lite"/>
    </source>
</evidence>
<dbReference type="OrthoDB" id="1467485at2"/>
<reference evidence="3 4" key="1">
    <citation type="submission" date="2018-06" db="EMBL/GenBank/DDBJ databases">
        <title>Genomic Encyclopedia of Archaeal and Bacterial Type Strains, Phase II (KMG-II): from individual species to whole genera.</title>
        <authorList>
            <person name="Goeker M."/>
        </authorList>
    </citation>
    <scope>NUCLEOTIDE SEQUENCE [LARGE SCALE GENOMIC DNA]</scope>
    <source>
        <strain evidence="3 4">T4</strain>
    </source>
</reference>
<dbReference type="InterPro" id="IPR025665">
    <property type="entry name" value="Beta-barrel_OMP_2"/>
</dbReference>
<dbReference type="RefSeq" id="WP_111392669.1">
    <property type="nucleotide sequence ID" value="NZ_JBJINY010000058.1"/>
</dbReference>
<name>A0A326RPJ2_9BACT</name>
<dbReference type="Pfam" id="PF13568">
    <property type="entry name" value="OMP_b-brl_2"/>
    <property type="match status" value="1"/>
</dbReference>
<accession>A0A326RPJ2</accession>
<sequence length="281" mass="32038">MQATHFWNQLHLRRTKIILLLLSFLGLGLDAHAQGLFGMTSTSGSDDKVISYGFFLAPHTSTYQIRYSEQYFNFNLAAGPNDQIYSIYPKYTPGFSLGFTGILRFHDQVNLMFTPKIAFYEYRVDFNYVNLNPNPAPTPVPGGSGNTTGNTNSDPAASNLGYRTEELVNEATIVELPLLFKYRSQRFNNTRMYFIGGGSYQFRTKSQDEANLDPIVTSGRDFTIEAGMGFEVYFKFFKFAPEIRFSHGLNNLYIPEKNDPQFRDVISSIRRKGITLYLNFQ</sequence>
<dbReference type="AlphaFoldDB" id="A0A326RPJ2"/>
<dbReference type="Proteomes" id="UP000248917">
    <property type="component" value="Unassembled WGS sequence"/>
</dbReference>
<organism evidence="3 4">
    <name type="scientific">Algoriphagus aquaeductus</name>
    <dbReference type="NCBI Taxonomy" id="475299"/>
    <lineage>
        <taxon>Bacteria</taxon>
        <taxon>Pseudomonadati</taxon>
        <taxon>Bacteroidota</taxon>
        <taxon>Cytophagia</taxon>
        <taxon>Cytophagales</taxon>
        <taxon>Cyclobacteriaceae</taxon>
        <taxon>Algoriphagus</taxon>
    </lineage>
</organism>
<gene>
    <name evidence="3" type="ORF">CLV31_10628</name>
</gene>
<evidence type="ECO:0000313" key="4">
    <source>
        <dbReference type="Proteomes" id="UP000248917"/>
    </source>
</evidence>
<feature type="domain" description="Outer membrane protein beta-barrel" evidence="2">
    <location>
        <begin position="51"/>
        <end position="252"/>
    </location>
</feature>